<dbReference type="GO" id="GO:0009103">
    <property type="term" value="P:lipopolysaccharide biosynthetic process"/>
    <property type="evidence" value="ECO:0007669"/>
    <property type="project" value="UniProtKB-ARBA"/>
</dbReference>
<feature type="transmembrane region" description="Helical" evidence="8">
    <location>
        <begin position="315"/>
        <end position="334"/>
    </location>
</feature>
<evidence type="ECO:0000256" key="1">
    <source>
        <dbReference type="ARBA" id="ARBA00004651"/>
    </source>
</evidence>
<dbReference type="GO" id="GO:0000030">
    <property type="term" value="F:mannosyltransferase activity"/>
    <property type="evidence" value="ECO:0007669"/>
    <property type="project" value="InterPro"/>
</dbReference>
<evidence type="ECO:0000313" key="11">
    <source>
        <dbReference type="Proteomes" id="UP000076925"/>
    </source>
</evidence>
<feature type="transmembrane region" description="Helical" evidence="8">
    <location>
        <begin position="341"/>
        <end position="362"/>
    </location>
</feature>
<feature type="transmembrane region" description="Helical" evidence="8">
    <location>
        <begin position="12"/>
        <end position="31"/>
    </location>
</feature>
<dbReference type="OrthoDB" id="416237at2"/>
<feature type="transmembrane region" description="Helical" evidence="8">
    <location>
        <begin position="382"/>
        <end position="400"/>
    </location>
</feature>
<feature type="domain" description="ArnT-like N-terminal" evidence="9">
    <location>
        <begin position="113"/>
        <end position="240"/>
    </location>
</feature>
<evidence type="ECO:0000256" key="2">
    <source>
        <dbReference type="ARBA" id="ARBA00022475"/>
    </source>
</evidence>
<dbReference type="GO" id="GO:0005886">
    <property type="term" value="C:plasma membrane"/>
    <property type="evidence" value="ECO:0007669"/>
    <property type="project" value="UniProtKB-SubCell"/>
</dbReference>
<name>A0A139X4S4_9CYAN</name>
<evidence type="ECO:0000259" key="9">
    <source>
        <dbReference type="Pfam" id="PF02366"/>
    </source>
</evidence>
<keyword evidence="5 8" id="KW-0812">Transmembrane</keyword>
<dbReference type="PANTHER" id="PTHR33908:SF3">
    <property type="entry name" value="UNDECAPRENYL PHOSPHATE-ALPHA-4-AMINO-4-DEOXY-L-ARABINOSE ARABINOSYL TRANSFERASE"/>
    <property type="match status" value="1"/>
</dbReference>
<dbReference type="InterPro" id="IPR003342">
    <property type="entry name" value="ArnT-like_N"/>
</dbReference>
<organism evidence="10 11">
    <name type="scientific">Scytonema hofmannii PCC 7110</name>
    <dbReference type="NCBI Taxonomy" id="128403"/>
    <lineage>
        <taxon>Bacteria</taxon>
        <taxon>Bacillati</taxon>
        <taxon>Cyanobacteriota</taxon>
        <taxon>Cyanophyceae</taxon>
        <taxon>Nostocales</taxon>
        <taxon>Scytonemataceae</taxon>
        <taxon>Scytonema</taxon>
    </lineage>
</organism>
<keyword evidence="2" id="KW-1003">Cell membrane</keyword>
<evidence type="ECO:0000256" key="7">
    <source>
        <dbReference type="ARBA" id="ARBA00023136"/>
    </source>
</evidence>
<dbReference type="EMBL" id="ANNX02000033">
    <property type="protein sequence ID" value="KYC39685.1"/>
    <property type="molecule type" value="Genomic_DNA"/>
</dbReference>
<reference evidence="10 11" key="1">
    <citation type="journal article" date="2013" name="Genome Biol. Evol.">
        <title>Genomes of Stigonematalean cyanobacteria (subsection V) and the evolution of oxygenic photosynthesis from prokaryotes to plastids.</title>
        <authorList>
            <person name="Dagan T."/>
            <person name="Roettger M."/>
            <person name="Stucken K."/>
            <person name="Landan G."/>
            <person name="Koch R."/>
            <person name="Major P."/>
            <person name="Gould S.B."/>
            <person name="Goremykin V.V."/>
            <person name="Rippka R."/>
            <person name="Tandeau de Marsac N."/>
            <person name="Gugger M."/>
            <person name="Lockhart P.J."/>
            <person name="Allen J.F."/>
            <person name="Brune I."/>
            <person name="Maus I."/>
            <person name="Puhler A."/>
            <person name="Martin W.F."/>
        </authorList>
    </citation>
    <scope>NUCLEOTIDE SEQUENCE [LARGE SCALE GENOMIC DNA]</scope>
    <source>
        <strain evidence="10 11">PCC 7110</strain>
    </source>
</reference>
<evidence type="ECO:0000256" key="6">
    <source>
        <dbReference type="ARBA" id="ARBA00022989"/>
    </source>
</evidence>
<feature type="transmembrane region" description="Helical" evidence="8">
    <location>
        <begin position="276"/>
        <end position="295"/>
    </location>
</feature>
<dbReference type="PANTHER" id="PTHR33908">
    <property type="entry name" value="MANNOSYLTRANSFERASE YKCB-RELATED"/>
    <property type="match status" value="1"/>
</dbReference>
<sequence>MYLRFKTQNSKLKTLPLLLVWLVIGLGLRLMNLTAKPPWTDEFSTLVFSLGNSFLPVPLDQPIPTDILLRSLQPQLGVGVKDVLTHLLSESNHPPLYFILTHYWTKLFPTQDGLVSLWGARSLAAFLGALSVPAIYALSRLAFRSRLVSHLATAIAATSPYAIFLAQEARHYTLVILWVIASLACLVTATRHIKDRTQIPVWIAFAWTGINALGIASHYFFTLTLCAEAFVLLFLALQQWRQRDGEMGRWGDGEMGRILPPHLLTPSPPLKTWFRIYVVAAGTFVSGLVWLPVFLQNSYGNKLTEWIQSPQHGMAWINPIFQTLAAWITMICLLPVEAANLVVIIISGIIMLIFFVWVVPILLDGLKFQLKQPQNSPTTQVFTVFVVGAIALFFIITYFFGIDLTRGARYNFVYFPAVIVLLGASLAVCWRTPPQEKVRWGVSGKQAVAIVLVMGLVSAIAVTSNLGYQKYYRPDLFVQMIQQTSRLPILIATTQKTHVHIGEMMGVAREFKIQSLKFKVQNSDLTNPLFLLAHQDEEPKTSTNALQNTLKVLSRPLDLWLVNFYAPLPEEVKNCAVDSRSLPTINGYEYKLYHC</sequence>
<feature type="transmembrane region" description="Helical" evidence="8">
    <location>
        <begin position="172"/>
        <end position="190"/>
    </location>
</feature>
<keyword evidence="7 8" id="KW-0472">Membrane</keyword>
<proteinExistence type="predicted"/>
<keyword evidence="11" id="KW-1185">Reference proteome</keyword>
<evidence type="ECO:0000256" key="4">
    <source>
        <dbReference type="ARBA" id="ARBA00022679"/>
    </source>
</evidence>
<feature type="transmembrane region" description="Helical" evidence="8">
    <location>
        <begin position="118"/>
        <end position="138"/>
    </location>
</feature>
<gene>
    <name evidence="10" type="ORF">WA1_30600</name>
</gene>
<feature type="transmembrane region" description="Helical" evidence="8">
    <location>
        <begin position="412"/>
        <end position="428"/>
    </location>
</feature>
<feature type="transmembrane region" description="Helical" evidence="8">
    <location>
        <begin position="448"/>
        <end position="468"/>
    </location>
</feature>
<keyword evidence="6 8" id="KW-1133">Transmembrane helix</keyword>
<evidence type="ECO:0000256" key="5">
    <source>
        <dbReference type="ARBA" id="ARBA00022692"/>
    </source>
</evidence>
<comment type="caution">
    <text evidence="10">The sequence shown here is derived from an EMBL/GenBank/DDBJ whole genome shotgun (WGS) entry which is preliminary data.</text>
</comment>
<dbReference type="GO" id="GO:0006493">
    <property type="term" value="P:protein O-linked glycosylation"/>
    <property type="evidence" value="ECO:0007669"/>
    <property type="project" value="InterPro"/>
</dbReference>
<dbReference type="InterPro" id="IPR050297">
    <property type="entry name" value="LipidA_mod_glycosyltrf_83"/>
</dbReference>
<dbReference type="AlphaFoldDB" id="A0A139X4S4"/>
<feature type="transmembrane region" description="Helical" evidence="8">
    <location>
        <begin position="219"/>
        <end position="237"/>
    </location>
</feature>
<accession>A0A139X4S4</accession>
<dbReference type="GO" id="GO:0016763">
    <property type="term" value="F:pentosyltransferase activity"/>
    <property type="evidence" value="ECO:0007669"/>
    <property type="project" value="TreeGrafter"/>
</dbReference>
<keyword evidence="4 10" id="KW-0808">Transferase</keyword>
<evidence type="ECO:0000256" key="8">
    <source>
        <dbReference type="SAM" id="Phobius"/>
    </source>
</evidence>
<evidence type="ECO:0000256" key="3">
    <source>
        <dbReference type="ARBA" id="ARBA00022676"/>
    </source>
</evidence>
<dbReference type="Pfam" id="PF02366">
    <property type="entry name" value="PMT"/>
    <property type="match status" value="1"/>
</dbReference>
<dbReference type="Proteomes" id="UP000076925">
    <property type="component" value="Unassembled WGS sequence"/>
</dbReference>
<evidence type="ECO:0000313" key="10">
    <source>
        <dbReference type="EMBL" id="KYC39685.1"/>
    </source>
</evidence>
<dbReference type="STRING" id="128403.WA1_30600"/>
<protein>
    <submittedName>
        <fullName evidence="10">Glycosyltransferase</fullName>
    </submittedName>
</protein>
<keyword evidence="3" id="KW-0328">Glycosyltransferase</keyword>
<comment type="subcellular location">
    <subcellularLocation>
        <location evidence="1">Cell membrane</location>
        <topology evidence="1">Multi-pass membrane protein</topology>
    </subcellularLocation>
</comment>
<dbReference type="GO" id="GO:0010041">
    <property type="term" value="P:response to iron(III) ion"/>
    <property type="evidence" value="ECO:0007669"/>
    <property type="project" value="TreeGrafter"/>
</dbReference>
<dbReference type="RefSeq" id="WP_017740516.1">
    <property type="nucleotide sequence ID" value="NZ_KQ976354.1"/>
</dbReference>